<evidence type="ECO:0000256" key="6">
    <source>
        <dbReference type="ARBA" id="ARBA00023204"/>
    </source>
</evidence>
<dbReference type="HAMAP" id="MF_00152">
    <property type="entry name" value="Nfo"/>
    <property type="match status" value="1"/>
</dbReference>
<feature type="binding site" evidence="7">
    <location>
        <position position="228"/>
    </location>
    <ligand>
        <name>Zn(2+)</name>
        <dbReference type="ChEBI" id="CHEBI:29105"/>
        <label>3</label>
    </ligand>
</feature>
<evidence type="ECO:0000256" key="7">
    <source>
        <dbReference type="HAMAP-Rule" id="MF_00152"/>
    </source>
</evidence>
<comment type="catalytic activity">
    <reaction evidence="7">
        <text>Endonucleolytic cleavage to 5'-phosphooligonucleotide end-products.</text>
        <dbReference type="EC" id="3.1.21.2"/>
    </reaction>
</comment>
<dbReference type="Pfam" id="PF01261">
    <property type="entry name" value="AP_endonuc_2"/>
    <property type="match status" value="1"/>
</dbReference>
<dbReference type="GO" id="GO:0008833">
    <property type="term" value="F:deoxyribonuclease IV (phage-T4-induced) activity"/>
    <property type="evidence" value="ECO:0007669"/>
    <property type="project" value="UniProtKB-EC"/>
</dbReference>
<dbReference type="NCBIfam" id="TIGR00587">
    <property type="entry name" value="nfo"/>
    <property type="match status" value="1"/>
</dbReference>
<dbReference type="Proteomes" id="UP001529340">
    <property type="component" value="Unassembled WGS sequence"/>
</dbReference>
<keyword evidence="3 7" id="KW-0227">DNA damage</keyword>
<evidence type="ECO:0000256" key="5">
    <source>
        <dbReference type="ARBA" id="ARBA00022833"/>
    </source>
</evidence>
<keyword evidence="7" id="KW-0255">Endonuclease</keyword>
<dbReference type="PANTHER" id="PTHR21445:SF0">
    <property type="entry name" value="APURINIC-APYRIMIDINIC ENDONUCLEASE"/>
    <property type="match status" value="1"/>
</dbReference>
<comment type="function">
    <text evidence="7">Endonuclease IV plays a role in DNA repair. It cleaves phosphodiester bonds at apurinic or apyrimidinic (AP) sites, generating a 3'-hydroxyl group and a 5'-terminal sugar phosphate.</text>
</comment>
<dbReference type="PROSITE" id="PS51432">
    <property type="entry name" value="AP_NUCLEASE_F2_4"/>
    <property type="match status" value="1"/>
</dbReference>
<feature type="domain" description="Xylose isomerase-like TIM barrel" evidence="8">
    <location>
        <begin position="20"/>
        <end position="279"/>
    </location>
</feature>
<organism evidence="9 10">
    <name type="scientific">Amedibacillus dolichus</name>
    <dbReference type="NCBI Taxonomy" id="31971"/>
    <lineage>
        <taxon>Bacteria</taxon>
        <taxon>Bacillati</taxon>
        <taxon>Bacillota</taxon>
        <taxon>Erysipelotrichia</taxon>
        <taxon>Erysipelotrichales</taxon>
        <taxon>Erysipelotrichaceae</taxon>
        <taxon>Amedibacillus</taxon>
    </lineage>
</organism>
<feature type="binding site" evidence="7">
    <location>
        <position position="70"/>
    </location>
    <ligand>
        <name>Zn(2+)</name>
        <dbReference type="ChEBI" id="CHEBI:29105"/>
        <label>1</label>
    </ligand>
</feature>
<dbReference type="SMART" id="SM00518">
    <property type="entry name" value="AP2Ec"/>
    <property type="match status" value="1"/>
</dbReference>
<dbReference type="RefSeq" id="WP_289607370.1">
    <property type="nucleotide sequence ID" value="NZ_JAUDCG010000014.1"/>
</dbReference>
<dbReference type="SUPFAM" id="SSF51658">
    <property type="entry name" value="Xylose isomerase-like"/>
    <property type="match status" value="1"/>
</dbReference>
<keyword evidence="6 7" id="KW-0234">DNA repair</keyword>
<evidence type="ECO:0000259" key="8">
    <source>
        <dbReference type="Pfam" id="PF01261"/>
    </source>
</evidence>
<feature type="binding site" evidence="7">
    <location>
        <position position="260"/>
    </location>
    <ligand>
        <name>Zn(2+)</name>
        <dbReference type="ChEBI" id="CHEBI:29105"/>
        <label>2</label>
    </ligand>
</feature>
<keyword evidence="2 7" id="KW-0479">Metal-binding</keyword>
<dbReference type="EMBL" id="JAUDCG010000014">
    <property type="protein sequence ID" value="MDM8156905.1"/>
    <property type="molecule type" value="Genomic_DNA"/>
</dbReference>
<keyword evidence="10" id="KW-1185">Reference proteome</keyword>
<evidence type="ECO:0000256" key="1">
    <source>
        <dbReference type="ARBA" id="ARBA00005340"/>
    </source>
</evidence>
<evidence type="ECO:0000256" key="4">
    <source>
        <dbReference type="ARBA" id="ARBA00022801"/>
    </source>
</evidence>
<keyword evidence="7" id="KW-0540">Nuclease</keyword>
<evidence type="ECO:0000256" key="3">
    <source>
        <dbReference type="ARBA" id="ARBA00022763"/>
    </source>
</evidence>
<dbReference type="EC" id="3.1.21.2" evidence="7"/>
<feature type="binding site" evidence="7">
    <location>
        <position position="147"/>
    </location>
    <ligand>
        <name>Zn(2+)</name>
        <dbReference type="ChEBI" id="CHEBI:29105"/>
        <label>1</label>
    </ligand>
</feature>
<dbReference type="PROSITE" id="PS00730">
    <property type="entry name" value="AP_NUCLEASE_F2_2"/>
    <property type="match status" value="1"/>
</dbReference>
<protein>
    <recommendedName>
        <fullName evidence="7">Probable endonuclease 4</fullName>
        <ecNumber evidence="7">3.1.21.2</ecNumber>
    </recommendedName>
    <alternativeName>
        <fullName evidence="7">Endodeoxyribonuclease IV</fullName>
    </alternativeName>
    <alternativeName>
        <fullName evidence="7">Endonuclease IV</fullName>
    </alternativeName>
</protein>
<feature type="binding site" evidence="7">
    <location>
        <position position="181"/>
    </location>
    <ligand>
        <name>Zn(2+)</name>
        <dbReference type="ChEBI" id="CHEBI:29105"/>
        <label>2</label>
    </ligand>
</feature>
<dbReference type="PROSITE" id="PS00731">
    <property type="entry name" value="AP_NUCLEASE_F2_3"/>
    <property type="match status" value="1"/>
</dbReference>
<reference evidence="9" key="1">
    <citation type="submission" date="2023-06" db="EMBL/GenBank/DDBJ databases">
        <title>Identification and characterization of horizontal gene transfer across gut microbiota members of farm animals based on homology search.</title>
        <authorList>
            <person name="Schwarzerova J."/>
            <person name="Nykrynova M."/>
            <person name="Jureckova K."/>
            <person name="Cejkova D."/>
            <person name="Rychlik I."/>
        </authorList>
    </citation>
    <scope>NUCLEOTIDE SEQUENCE</scope>
    <source>
        <strain evidence="9">ET39</strain>
    </source>
</reference>
<feature type="binding site" evidence="7">
    <location>
        <position position="230"/>
    </location>
    <ligand>
        <name>Zn(2+)</name>
        <dbReference type="ChEBI" id="CHEBI:29105"/>
        <label>3</label>
    </ligand>
</feature>
<feature type="binding site" evidence="7">
    <location>
        <position position="147"/>
    </location>
    <ligand>
        <name>Zn(2+)</name>
        <dbReference type="ChEBI" id="CHEBI:29105"/>
        <label>2</label>
    </ligand>
</feature>
<dbReference type="NCBIfam" id="NF002196">
    <property type="entry name" value="PRK01060.1-1"/>
    <property type="match status" value="1"/>
</dbReference>
<keyword evidence="4 7" id="KW-0378">Hydrolase</keyword>
<dbReference type="InterPro" id="IPR013022">
    <property type="entry name" value="Xyl_isomerase-like_TIM-brl"/>
</dbReference>
<dbReference type="InterPro" id="IPR036237">
    <property type="entry name" value="Xyl_isomerase-like_sf"/>
</dbReference>
<comment type="cofactor">
    <cofactor evidence="7">
        <name>Zn(2+)</name>
        <dbReference type="ChEBI" id="CHEBI:29105"/>
    </cofactor>
    <text evidence="7">Binds 3 Zn(2+) ions.</text>
</comment>
<dbReference type="CDD" id="cd00019">
    <property type="entry name" value="AP2Ec"/>
    <property type="match status" value="1"/>
</dbReference>
<evidence type="ECO:0000313" key="10">
    <source>
        <dbReference type="Proteomes" id="UP001529340"/>
    </source>
</evidence>
<feature type="binding site" evidence="7">
    <location>
        <position position="111"/>
    </location>
    <ligand>
        <name>Zn(2+)</name>
        <dbReference type="ChEBI" id="CHEBI:29105"/>
        <label>1</label>
    </ligand>
</feature>
<dbReference type="InterPro" id="IPR001719">
    <property type="entry name" value="AP_endonuc_2"/>
</dbReference>
<sequence>MIIGSHVSMSAPDYLLQALREANSYQANACMIYTGAPQNTRRTAVEKLKVEEAIAYGNEHELPIEHVIVHAPYIINLANTLKPETYELAVDFLRQELVRVSQIGAGVLVLHPGSHVQAGEEAGLAQIVKGLDEAMEGMDSSIHIALETMAGKGSELGYRFEQLAYLITHAKYGNQLGVCMDTCHMHDAGYDVHAFDELLTQFDQIIGLDRLYCVHVNDSKNGQGARKDRHANIGFGEIGFETLNRIVHHPALASVVKILETPYVDGHAPYGQEIAMLKEGRFDADLLEKIREER</sequence>
<name>A0ABT7UB91_9FIRM</name>
<comment type="similarity">
    <text evidence="1 7">Belongs to the AP endonuclease 2 family.</text>
</comment>
<feature type="binding site" evidence="7">
    <location>
        <position position="215"/>
    </location>
    <ligand>
        <name>Zn(2+)</name>
        <dbReference type="ChEBI" id="CHEBI:29105"/>
        <label>2</label>
    </ligand>
</feature>
<keyword evidence="5 7" id="KW-0862">Zinc</keyword>
<gene>
    <name evidence="7" type="primary">nfo</name>
    <name evidence="9" type="ORF">QUV96_04550</name>
</gene>
<accession>A0ABT7UB91</accession>
<dbReference type="Gene3D" id="3.20.20.150">
    <property type="entry name" value="Divalent-metal-dependent TIM barrel enzymes"/>
    <property type="match status" value="1"/>
</dbReference>
<dbReference type="PROSITE" id="PS00729">
    <property type="entry name" value="AP_NUCLEASE_F2_1"/>
    <property type="match status" value="1"/>
</dbReference>
<dbReference type="PANTHER" id="PTHR21445">
    <property type="entry name" value="ENDONUCLEASE IV ENDODEOXYRIBONUCLEASE IV"/>
    <property type="match status" value="1"/>
</dbReference>
<evidence type="ECO:0000256" key="2">
    <source>
        <dbReference type="ARBA" id="ARBA00022723"/>
    </source>
</evidence>
<feature type="binding site" evidence="7">
    <location>
        <position position="184"/>
    </location>
    <ligand>
        <name>Zn(2+)</name>
        <dbReference type="ChEBI" id="CHEBI:29105"/>
        <label>3</label>
    </ligand>
</feature>
<dbReference type="InterPro" id="IPR018246">
    <property type="entry name" value="AP_endonuc_F2_Zn_BS"/>
</dbReference>
<comment type="caution">
    <text evidence="9">The sequence shown here is derived from an EMBL/GenBank/DDBJ whole genome shotgun (WGS) entry which is preliminary data.</text>
</comment>
<proteinExistence type="inferred from homology"/>
<reference evidence="9" key="2">
    <citation type="submission" date="2023-06" db="EMBL/GenBank/DDBJ databases">
        <authorList>
            <person name="Zeman M."/>
            <person name="Kubasova T."/>
            <person name="Jahodarova E."/>
            <person name="Nykrynova M."/>
            <person name="Rychlik I."/>
        </authorList>
    </citation>
    <scope>NUCLEOTIDE SEQUENCE</scope>
    <source>
        <strain evidence="9">ET39</strain>
    </source>
</reference>
<evidence type="ECO:0000313" key="9">
    <source>
        <dbReference type="EMBL" id="MDM8156905.1"/>
    </source>
</evidence>